<dbReference type="PANTHER" id="PTHR24123:SF33">
    <property type="entry name" value="PROTEIN HOS4"/>
    <property type="match status" value="1"/>
</dbReference>
<feature type="repeat" description="ANK" evidence="3">
    <location>
        <begin position="179"/>
        <end position="211"/>
    </location>
</feature>
<reference evidence="4" key="1">
    <citation type="submission" date="2020-04" db="EMBL/GenBank/DDBJ databases">
        <title>Comparative genomics of oral phylogroup-2 Treponema strains.</title>
        <authorList>
            <person name="Zeng H."/>
            <person name="Chan Y.K."/>
            <person name="Watt R.M."/>
        </authorList>
    </citation>
    <scope>NUCLEOTIDE SEQUENCE</scope>
    <source>
        <strain evidence="4">OMZ 905</strain>
    </source>
</reference>
<keyword evidence="1" id="KW-0677">Repeat</keyword>
<protein>
    <submittedName>
        <fullName evidence="4">Ankyrin repeat domain-containing protein</fullName>
    </submittedName>
</protein>
<feature type="repeat" description="ANK" evidence="3">
    <location>
        <begin position="141"/>
        <end position="173"/>
    </location>
</feature>
<evidence type="ECO:0000313" key="4">
    <source>
        <dbReference type="EMBL" id="UTD01026.1"/>
    </source>
</evidence>
<dbReference type="Pfam" id="PF00023">
    <property type="entry name" value="Ank"/>
    <property type="match status" value="1"/>
</dbReference>
<gene>
    <name evidence="4" type="ORF">E4N86_10085</name>
</gene>
<dbReference type="EMBL" id="CP051635">
    <property type="protein sequence ID" value="UTD01026.1"/>
    <property type="molecule type" value="Genomic_DNA"/>
</dbReference>
<feature type="repeat" description="ANK" evidence="3">
    <location>
        <begin position="78"/>
        <end position="110"/>
    </location>
</feature>
<accession>A0A9Q9BG26</accession>
<dbReference type="InterPro" id="IPR002110">
    <property type="entry name" value="Ankyrin_rpt"/>
</dbReference>
<dbReference type="InterPro" id="IPR051165">
    <property type="entry name" value="Multifunctional_ANK_Repeat"/>
</dbReference>
<dbReference type="Proteomes" id="UP001056981">
    <property type="component" value="Chromosome"/>
</dbReference>
<proteinExistence type="predicted"/>
<dbReference type="RefSeq" id="WP_253717490.1">
    <property type="nucleotide sequence ID" value="NZ_CP051522.1"/>
</dbReference>
<name>A0A9Q9BG26_TREDN</name>
<organism evidence="4 5">
    <name type="scientific">Treponema denticola</name>
    <dbReference type="NCBI Taxonomy" id="158"/>
    <lineage>
        <taxon>Bacteria</taxon>
        <taxon>Pseudomonadati</taxon>
        <taxon>Spirochaetota</taxon>
        <taxon>Spirochaetia</taxon>
        <taxon>Spirochaetales</taxon>
        <taxon>Treponemataceae</taxon>
        <taxon>Treponema</taxon>
    </lineage>
</organism>
<dbReference type="PROSITE" id="PS50088">
    <property type="entry name" value="ANK_REPEAT"/>
    <property type="match status" value="3"/>
</dbReference>
<dbReference type="InterPro" id="IPR036770">
    <property type="entry name" value="Ankyrin_rpt-contain_sf"/>
</dbReference>
<sequence>MITIGNIGRFESIPQILNDVLNENISALEEHLLNGWRLNKEIRVGKYTALSPLDFALIMEKFQSIKWLTEKRANLNAKEHPSFLLAVRYCNEEVIRYLVSHGAKIDVTNNVGSEAFLEAYYGKRFDNFSIIQELGHTAAKYGGQLLRHAVSDRNYKVLEFLIEHGADINYNKSDMVYSDQSTPLCVAARYVDLEMCKFLVKHGADVTIAEKDGMRPYSIALEKGDEEMAEYFKSLEPPEFHQTQNKLDELKSYKLPKKIIEFLNSENLHFDLADSDFGYIEFFKLIDTIPFKFGRQKLLRLSRSLGDYSHIYIVWNPKTKKIASYDMEHEELIDLASFDDFIEDMTKYMNLIFTLDNL</sequence>
<evidence type="ECO:0000256" key="3">
    <source>
        <dbReference type="PROSITE-ProRule" id="PRU00023"/>
    </source>
</evidence>
<dbReference type="AlphaFoldDB" id="A0A9Q9BG26"/>
<evidence type="ECO:0000313" key="5">
    <source>
        <dbReference type="Proteomes" id="UP001056981"/>
    </source>
</evidence>
<dbReference type="PROSITE" id="PS50297">
    <property type="entry name" value="ANK_REP_REGION"/>
    <property type="match status" value="2"/>
</dbReference>
<dbReference type="Pfam" id="PF12796">
    <property type="entry name" value="Ank_2"/>
    <property type="match status" value="1"/>
</dbReference>
<dbReference type="Gene3D" id="1.25.40.20">
    <property type="entry name" value="Ankyrin repeat-containing domain"/>
    <property type="match status" value="2"/>
</dbReference>
<dbReference type="PANTHER" id="PTHR24123">
    <property type="entry name" value="ANKYRIN REPEAT-CONTAINING"/>
    <property type="match status" value="1"/>
</dbReference>
<evidence type="ECO:0000256" key="1">
    <source>
        <dbReference type="ARBA" id="ARBA00022737"/>
    </source>
</evidence>
<dbReference type="SUPFAM" id="SSF48403">
    <property type="entry name" value="Ankyrin repeat"/>
    <property type="match status" value="1"/>
</dbReference>
<evidence type="ECO:0000256" key="2">
    <source>
        <dbReference type="ARBA" id="ARBA00023043"/>
    </source>
</evidence>
<dbReference type="SMART" id="SM00248">
    <property type="entry name" value="ANK"/>
    <property type="match status" value="5"/>
</dbReference>
<keyword evidence="2 3" id="KW-0040">ANK repeat</keyword>